<dbReference type="KEGG" id="mech:Q9L42_014700"/>
<dbReference type="EMBL" id="CP157743">
    <property type="protein sequence ID" value="XBS19598.1"/>
    <property type="molecule type" value="Genomic_DNA"/>
</dbReference>
<reference evidence="8 9" key="1">
    <citation type="journal article" date="2024" name="Microbiology">
        <title>Methylomarinum rosea sp. nov., a novel halophilic methanotrophic bacterium from the hypersaline Lake Elton.</title>
        <authorList>
            <person name="Suleimanov R.Z."/>
            <person name="Oshkin I.Y."/>
            <person name="Danilova O.V."/>
            <person name="Suzina N.E."/>
            <person name="Dedysh S.N."/>
        </authorList>
    </citation>
    <scope>NUCLEOTIDE SEQUENCE [LARGE SCALE GENOMIC DNA]</scope>
    <source>
        <strain evidence="8 9">Ch1-1</strain>
    </source>
</reference>
<dbReference type="PANTHER" id="PTHR43787">
    <property type="entry name" value="FEMO COFACTOR BIOSYNTHESIS PROTEIN NIFB-RELATED"/>
    <property type="match status" value="1"/>
</dbReference>
<evidence type="ECO:0000256" key="4">
    <source>
        <dbReference type="ARBA" id="ARBA00022723"/>
    </source>
</evidence>
<feature type="domain" description="Radical SAM core" evidence="7">
    <location>
        <begin position="9"/>
        <end position="244"/>
    </location>
</feature>
<evidence type="ECO:0000256" key="6">
    <source>
        <dbReference type="ARBA" id="ARBA00023014"/>
    </source>
</evidence>
<dbReference type="Pfam" id="PF04055">
    <property type="entry name" value="Radical_SAM"/>
    <property type="match status" value="1"/>
</dbReference>
<comment type="cofactor">
    <cofactor evidence="1">
        <name>[4Fe-4S] cluster</name>
        <dbReference type="ChEBI" id="CHEBI:49883"/>
    </cofactor>
</comment>
<dbReference type="Gene3D" id="3.20.20.70">
    <property type="entry name" value="Aldolase class I"/>
    <property type="match status" value="1"/>
</dbReference>
<dbReference type="RefSeq" id="WP_349431321.1">
    <property type="nucleotide sequence ID" value="NZ_CP157743.1"/>
</dbReference>
<evidence type="ECO:0000313" key="9">
    <source>
        <dbReference type="Proteomes" id="UP001225378"/>
    </source>
</evidence>
<evidence type="ECO:0000256" key="3">
    <source>
        <dbReference type="ARBA" id="ARBA00022691"/>
    </source>
</evidence>
<dbReference type="CDD" id="cd01335">
    <property type="entry name" value="Radical_SAM"/>
    <property type="match status" value="1"/>
</dbReference>
<keyword evidence="4" id="KW-0479">Metal-binding</keyword>
<dbReference type="GO" id="GO:0046872">
    <property type="term" value="F:metal ion binding"/>
    <property type="evidence" value="ECO:0007669"/>
    <property type="project" value="UniProtKB-KW"/>
</dbReference>
<evidence type="ECO:0000313" key="8">
    <source>
        <dbReference type="EMBL" id="XBS19598.1"/>
    </source>
</evidence>
<dbReference type="PANTHER" id="PTHR43787:SF11">
    <property type="entry name" value="UPF0026 PROTEIN SLR1464"/>
    <property type="match status" value="1"/>
</dbReference>
<evidence type="ECO:0000256" key="5">
    <source>
        <dbReference type="ARBA" id="ARBA00023004"/>
    </source>
</evidence>
<dbReference type="SUPFAM" id="SSF102114">
    <property type="entry name" value="Radical SAM enzymes"/>
    <property type="match status" value="1"/>
</dbReference>
<keyword evidence="3" id="KW-0949">S-adenosyl-L-methionine</keyword>
<evidence type="ECO:0000259" key="7">
    <source>
        <dbReference type="PROSITE" id="PS51918"/>
    </source>
</evidence>
<organism evidence="8 9">
    <name type="scientific">Methylomarinum roseum</name>
    <dbReference type="NCBI Taxonomy" id="3067653"/>
    <lineage>
        <taxon>Bacteria</taxon>
        <taxon>Pseudomonadati</taxon>
        <taxon>Pseudomonadota</taxon>
        <taxon>Gammaproteobacteria</taxon>
        <taxon>Methylococcales</taxon>
        <taxon>Methylococcaceae</taxon>
        <taxon>Methylomarinum</taxon>
    </lineage>
</organism>
<dbReference type="InterPro" id="IPR013785">
    <property type="entry name" value="Aldolase_TIM"/>
</dbReference>
<keyword evidence="6" id="KW-0411">Iron-sulfur</keyword>
<dbReference type="Proteomes" id="UP001225378">
    <property type="component" value="Chromosome"/>
</dbReference>
<accession>A0AAU7NRJ1</accession>
<keyword evidence="5" id="KW-0408">Iron</keyword>
<sequence>MNIVFGPVPSRRLGRSLGINNIPPKHCSYSCLYCQVGKTSQTEIAPRVFFQPEKIVEAVKDRLSRLEPDERVDYLTFVPDGEPTLDRNLATSIKLLRELNINIAVISNASLIWRDDVREALKLADWVSLKIDSVDADCWRRINRPDPALRLQTILPAIQSFADGFDGFLATETMLLEAINTADEQINPLGDYLEQLQPDKAYLAIPTRPTAEAGMAAPDAERLNAIYQTIKARLANVELLTGYEGNAFAASGDPVEDLLAITAVHPMRRDAVQTLLAKSQSDWSIVANLVRKNQLRELQYQGKTYYLRAYRPKK</sequence>
<dbReference type="InterPro" id="IPR040084">
    <property type="entry name" value="GTPase_Obg"/>
</dbReference>
<dbReference type="GO" id="GO:0051539">
    <property type="term" value="F:4 iron, 4 sulfur cluster binding"/>
    <property type="evidence" value="ECO:0007669"/>
    <property type="project" value="UniProtKB-KW"/>
</dbReference>
<dbReference type="InterPro" id="IPR058240">
    <property type="entry name" value="rSAM_sf"/>
</dbReference>
<dbReference type="GO" id="GO:0003824">
    <property type="term" value="F:catalytic activity"/>
    <property type="evidence" value="ECO:0007669"/>
    <property type="project" value="InterPro"/>
</dbReference>
<gene>
    <name evidence="8" type="ORF">Q9L42_014700</name>
</gene>
<protein>
    <submittedName>
        <fullName evidence="8">Radical SAM protein</fullName>
    </submittedName>
</protein>
<dbReference type="SFLD" id="SFLDG01083">
    <property type="entry name" value="Uncharacterised_Radical_SAM_Su"/>
    <property type="match status" value="1"/>
</dbReference>
<dbReference type="AlphaFoldDB" id="A0AAU7NRJ1"/>
<dbReference type="InterPro" id="IPR007197">
    <property type="entry name" value="rSAM"/>
</dbReference>
<proteinExistence type="predicted"/>
<dbReference type="PROSITE" id="PS51918">
    <property type="entry name" value="RADICAL_SAM"/>
    <property type="match status" value="1"/>
</dbReference>
<name>A0AAU7NRJ1_9GAMM</name>
<evidence type="ECO:0000256" key="1">
    <source>
        <dbReference type="ARBA" id="ARBA00001966"/>
    </source>
</evidence>
<keyword evidence="9" id="KW-1185">Reference proteome</keyword>
<dbReference type="SFLD" id="SFLDS00029">
    <property type="entry name" value="Radical_SAM"/>
    <property type="match status" value="1"/>
</dbReference>
<evidence type="ECO:0000256" key="2">
    <source>
        <dbReference type="ARBA" id="ARBA00022485"/>
    </source>
</evidence>
<keyword evidence="2" id="KW-0004">4Fe-4S</keyword>